<evidence type="ECO:0000313" key="1">
    <source>
        <dbReference type="EMBL" id="CAE0642716.1"/>
    </source>
</evidence>
<name>A0A6V1V2H3_HETAK</name>
<dbReference type="AlphaFoldDB" id="A0A6V1V2H3"/>
<protein>
    <submittedName>
        <fullName evidence="1">Uncharacterized protein</fullName>
    </submittedName>
</protein>
<organism evidence="1">
    <name type="scientific">Heterosigma akashiwo</name>
    <name type="common">Chromophytic alga</name>
    <name type="synonym">Heterosigma carterae</name>
    <dbReference type="NCBI Taxonomy" id="2829"/>
    <lineage>
        <taxon>Eukaryota</taxon>
        <taxon>Sar</taxon>
        <taxon>Stramenopiles</taxon>
        <taxon>Ochrophyta</taxon>
        <taxon>Raphidophyceae</taxon>
        <taxon>Chattonellales</taxon>
        <taxon>Chattonellaceae</taxon>
        <taxon>Heterosigma</taxon>
    </lineage>
</organism>
<dbReference type="EMBL" id="HBIU01048389">
    <property type="protein sequence ID" value="CAE0642718.1"/>
    <property type="molecule type" value="Transcribed_RNA"/>
</dbReference>
<reference evidence="1" key="1">
    <citation type="submission" date="2021-01" db="EMBL/GenBank/DDBJ databases">
        <authorList>
            <person name="Corre E."/>
            <person name="Pelletier E."/>
            <person name="Niang G."/>
            <person name="Scheremetjew M."/>
            <person name="Finn R."/>
            <person name="Kale V."/>
            <person name="Holt S."/>
            <person name="Cochrane G."/>
            <person name="Meng A."/>
            <person name="Brown T."/>
            <person name="Cohen L."/>
        </authorList>
    </citation>
    <scope>NUCLEOTIDE SEQUENCE</scope>
    <source>
        <strain evidence="1">CCMP3107</strain>
    </source>
</reference>
<dbReference type="EMBL" id="HBIU01048387">
    <property type="protein sequence ID" value="CAE0642716.1"/>
    <property type="molecule type" value="Transcribed_RNA"/>
</dbReference>
<gene>
    <name evidence="1" type="ORF">HAKA00212_LOCUS21573</name>
    <name evidence="2" type="ORF">HAKA00212_LOCUS21575</name>
</gene>
<proteinExistence type="predicted"/>
<sequence length="138" mass="14669">MLLPHHSPLLHLIIPALPPLLLLLFVDLAKGLGLAHLHAGQVLLPQVHAAQLVPQAVPADVLPLLLPQLLGPATGELPEVGRGFLVPPDHQVPAGTHRLEGHLGDLGPRPPQLHRVVPEQQLGLAPRVLGRRADRGVV</sequence>
<accession>A0A6V1V2H3</accession>
<evidence type="ECO:0000313" key="2">
    <source>
        <dbReference type="EMBL" id="CAE0642718.1"/>
    </source>
</evidence>